<dbReference type="AlphaFoldDB" id="A0A9Q4C1R9"/>
<dbReference type="Pfam" id="PF23434">
    <property type="entry name" value="DUF7120"/>
    <property type="match status" value="1"/>
</dbReference>
<accession>A0A9Q4C1R9</accession>
<protein>
    <submittedName>
        <fullName evidence="2">Cell surface protein</fullName>
    </submittedName>
</protein>
<proteinExistence type="predicted"/>
<dbReference type="EMBL" id="RKLV01000002">
    <property type="protein sequence ID" value="MCX2818325.1"/>
    <property type="molecule type" value="Genomic_DNA"/>
</dbReference>
<keyword evidence="3" id="KW-1185">Reference proteome</keyword>
<sequence>MGEIEIDLPERLEMQIAQLIEEEEYIDRQEAVEDLISIGIRTLRTSGRRDEEEEFDEFEDTMGGDDEYAF</sequence>
<dbReference type="Proteomes" id="UP001149411">
    <property type="component" value="Unassembled WGS sequence"/>
</dbReference>
<feature type="region of interest" description="Disordered" evidence="1">
    <location>
        <begin position="46"/>
        <end position="70"/>
    </location>
</feature>
<evidence type="ECO:0000256" key="1">
    <source>
        <dbReference type="SAM" id="MobiDB-lite"/>
    </source>
</evidence>
<feature type="compositionally biased region" description="Acidic residues" evidence="1">
    <location>
        <begin position="51"/>
        <end position="70"/>
    </location>
</feature>
<organism evidence="2 3">
    <name type="scientific">Halorutilus salinus</name>
    <dbReference type="NCBI Taxonomy" id="2487751"/>
    <lineage>
        <taxon>Archaea</taxon>
        <taxon>Methanobacteriati</taxon>
        <taxon>Methanobacteriota</taxon>
        <taxon>Stenosarchaea group</taxon>
        <taxon>Halobacteria</taxon>
        <taxon>Halorutilales</taxon>
        <taxon>Halorutilaceae</taxon>
        <taxon>Halorutilus</taxon>
    </lineage>
</organism>
<name>A0A9Q4C1R9_9EURY</name>
<evidence type="ECO:0000313" key="2">
    <source>
        <dbReference type="EMBL" id="MCX2818325.1"/>
    </source>
</evidence>
<comment type="caution">
    <text evidence="2">The sequence shown here is derived from an EMBL/GenBank/DDBJ whole genome shotgun (WGS) entry which is preliminary data.</text>
</comment>
<gene>
    <name evidence="2" type="ORF">EGH25_03025</name>
</gene>
<evidence type="ECO:0000313" key="3">
    <source>
        <dbReference type="Proteomes" id="UP001149411"/>
    </source>
</evidence>
<dbReference type="RefSeq" id="WP_266086096.1">
    <property type="nucleotide sequence ID" value="NZ_RKLV01000002.1"/>
</dbReference>
<reference evidence="2" key="1">
    <citation type="submission" date="2022-09" db="EMBL/GenBank/DDBJ databases">
        <title>Haloadaptaus new haloarchaeum isolated from saline soil.</title>
        <authorList>
            <person name="Duran-Viseras A."/>
            <person name="Sanchez-Porro C."/>
            <person name="Ventosa A."/>
        </authorList>
    </citation>
    <scope>NUCLEOTIDE SEQUENCE</scope>
    <source>
        <strain evidence="2">F3-133</strain>
    </source>
</reference>
<dbReference type="InterPro" id="IPR055544">
    <property type="entry name" value="DUF7120"/>
</dbReference>